<name>A0A143HDW3_9BACL</name>
<evidence type="ECO:0000313" key="1">
    <source>
        <dbReference type="EMBL" id="AMW99676.1"/>
    </source>
</evidence>
<protein>
    <submittedName>
        <fullName evidence="1">Transposase</fullName>
    </submittedName>
</protein>
<gene>
    <name evidence="1" type="ORF">ATY39_09510</name>
</gene>
<evidence type="ECO:0000313" key="2">
    <source>
        <dbReference type="Proteomes" id="UP000076021"/>
    </source>
</evidence>
<dbReference type="RefSeq" id="WP_066789107.1">
    <property type="nucleotide sequence ID" value="NZ_BJVD01000003.1"/>
</dbReference>
<dbReference type="AlphaFoldDB" id="A0A143HDW3"/>
<dbReference type="OrthoDB" id="2706506at2"/>
<reference evidence="1 2" key="1">
    <citation type="journal article" date="2016" name="Genome Announc.">
        <title>Whole-Genome Sequence of Rummeliibacillus stabekisii Strain PP9 Isolated from Antarctic Soil.</title>
        <authorList>
            <person name="da Mota F.F."/>
            <person name="Vollu R.E."/>
            <person name="Jurelevicius D."/>
            <person name="Seldin L."/>
        </authorList>
    </citation>
    <scope>NUCLEOTIDE SEQUENCE [LARGE SCALE GENOMIC DNA]</scope>
    <source>
        <strain evidence="1 2">PP9</strain>
    </source>
</reference>
<dbReference type="KEGG" id="rst:ATY39_09510"/>
<dbReference type="EMBL" id="CP014806">
    <property type="protein sequence ID" value="AMW99676.1"/>
    <property type="molecule type" value="Genomic_DNA"/>
</dbReference>
<accession>A0A143HDW3</accession>
<organism evidence="1 2">
    <name type="scientific">Rummeliibacillus stabekisii</name>
    <dbReference type="NCBI Taxonomy" id="241244"/>
    <lineage>
        <taxon>Bacteria</taxon>
        <taxon>Bacillati</taxon>
        <taxon>Bacillota</taxon>
        <taxon>Bacilli</taxon>
        <taxon>Bacillales</taxon>
        <taxon>Caryophanaceae</taxon>
        <taxon>Rummeliibacillus</taxon>
    </lineage>
</organism>
<sequence>MSEQVDAYVSVMHKYYNFSPDLAPWEFQINTNAEMLKVLDLLFRQMQGWEASGMWRAHLPAVPYHLDAQNNEVDKRLAKVYAIIHEYGDEETKKFIEGMPYYS</sequence>
<keyword evidence="2" id="KW-1185">Reference proteome</keyword>
<dbReference type="STRING" id="241244.ATY39_09510"/>
<dbReference type="Proteomes" id="UP000076021">
    <property type="component" value="Chromosome"/>
</dbReference>
<proteinExistence type="predicted"/>
<reference evidence="2" key="2">
    <citation type="submission" date="2016-03" db="EMBL/GenBank/DDBJ databases">
        <authorList>
            <person name="Ploux O."/>
        </authorList>
    </citation>
    <scope>NUCLEOTIDE SEQUENCE [LARGE SCALE GENOMIC DNA]</scope>
    <source>
        <strain evidence="2">PP9</strain>
    </source>
</reference>